<dbReference type="InterPro" id="IPR036770">
    <property type="entry name" value="Ankyrin_rpt-contain_sf"/>
</dbReference>
<protein>
    <submittedName>
        <fullName evidence="3">Uncharacterized protein</fullName>
    </submittedName>
</protein>
<dbReference type="AlphaFoldDB" id="A0A2G2W484"/>
<dbReference type="EMBL" id="MLFT02000008">
    <property type="protein sequence ID" value="PHT40047.1"/>
    <property type="molecule type" value="Genomic_DNA"/>
</dbReference>
<dbReference type="SMART" id="SM00248">
    <property type="entry name" value="ANK"/>
    <property type="match status" value="2"/>
</dbReference>
<feature type="region of interest" description="Disordered" evidence="2">
    <location>
        <begin position="124"/>
        <end position="151"/>
    </location>
</feature>
<comment type="caution">
    <text evidence="3">The sequence shown here is derived from an EMBL/GenBank/DDBJ whole genome shotgun (WGS) entry which is preliminary data.</text>
</comment>
<reference evidence="3 4" key="1">
    <citation type="journal article" date="2017" name="Genome Biol.">
        <title>New reference genome sequences of hot pepper reveal the massive evolution of plant disease-resistance genes by retroduplication.</title>
        <authorList>
            <person name="Kim S."/>
            <person name="Park J."/>
            <person name="Yeom S.I."/>
            <person name="Kim Y.M."/>
            <person name="Seo E."/>
            <person name="Kim K.T."/>
            <person name="Kim M.S."/>
            <person name="Lee J.M."/>
            <person name="Cheong K."/>
            <person name="Shin H.S."/>
            <person name="Kim S.B."/>
            <person name="Han K."/>
            <person name="Lee J."/>
            <person name="Park M."/>
            <person name="Lee H.A."/>
            <person name="Lee H.Y."/>
            <person name="Lee Y."/>
            <person name="Oh S."/>
            <person name="Lee J.H."/>
            <person name="Choi E."/>
            <person name="Choi E."/>
            <person name="Lee S.E."/>
            <person name="Jeon J."/>
            <person name="Kim H."/>
            <person name="Choi G."/>
            <person name="Song H."/>
            <person name="Lee J."/>
            <person name="Lee S.C."/>
            <person name="Kwon J.K."/>
            <person name="Lee H.Y."/>
            <person name="Koo N."/>
            <person name="Hong Y."/>
            <person name="Kim R.W."/>
            <person name="Kang W.H."/>
            <person name="Huh J.H."/>
            <person name="Kang B.C."/>
            <person name="Yang T.J."/>
            <person name="Lee Y.H."/>
            <person name="Bennetzen J.L."/>
            <person name="Choi D."/>
        </authorList>
    </citation>
    <scope>NUCLEOTIDE SEQUENCE [LARGE SCALE GENOMIC DNA]</scope>
    <source>
        <strain evidence="4">cv. PBC81</strain>
    </source>
</reference>
<reference evidence="4" key="2">
    <citation type="journal article" date="2017" name="J. Anim. Genet.">
        <title>Multiple reference genome sequences of hot pepper reveal the massive evolution of plant disease resistance genes by retroduplication.</title>
        <authorList>
            <person name="Kim S."/>
            <person name="Park J."/>
            <person name="Yeom S.-I."/>
            <person name="Kim Y.-M."/>
            <person name="Seo E."/>
            <person name="Kim K.-T."/>
            <person name="Kim M.-S."/>
            <person name="Lee J.M."/>
            <person name="Cheong K."/>
            <person name="Shin H.-S."/>
            <person name="Kim S.-B."/>
            <person name="Han K."/>
            <person name="Lee J."/>
            <person name="Park M."/>
            <person name="Lee H.-A."/>
            <person name="Lee H.-Y."/>
            <person name="Lee Y."/>
            <person name="Oh S."/>
            <person name="Lee J.H."/>
            <person name="Choi E."/>
            <person name="Choi E."/>
            <person name="Lee S.E."/>
            <person name="Jeon J."/>
            <person name="Kim H."/>
            <person name="Choi G."/>
            <person name="Song H."/>
            <person name="Lee J."/>
            <person name="Lee S.-C."/>
            <person name="Kwon J.-K."/>
            <person name="Lee H.-Y."/>
            <person name="Koo N."/>
            <person name="Hong Y."/>
            <person name="Kim R.W."/>
            <person name="Kang W.-H."/>
            <person name="Huh J.H."/>
            <person name="Kang B.-C."/>
            <person name="Yang T.-J."/>
            <person name="Lee Y.-H."/>
            <person name="Bennetzen J.L."/>
            <person name="Choi D."/>
        </authorList>
    </citation>
    <scope>NUCLEOTIDE SEQUENCE [LARGE SCALE GENOMIC DNA]</scope>
    <source>
        <strain evidence="4">cv. PBC81</strain>
    </source>
</reference>
<gene>
    <name evidence="3" type="ORF">CQW23_18901</name>
</gene>
<organism evidence="3 4">
    <name type="scientific">Capsicum baccatum</name>
    <name type="common">Peruvian pepper</name>
    <dbReference type="NCBI Taxonomy" id="33114"/>
    <lineage>
        <taxon>Eukaryota</taxon>
        <taxon>Viridiplantae</taxon>
        <taxon>Streptophyta</taxon>
        <taxon>Embryophyta</taxon>
        <taxon>Tracheophyta</taxon>
        <taxon>Spermatophyta</taxon>
        <taxon>Magnoliopsida</taxon>
        <taxon>eudicotyledons</taxon>
        <taxon>Gunneridae</taxon>
        <taxon>Pentapetalae</taxon>
        <taxon>asterids</taxon>
        <taxon>lamiids</taxon>
        <taxon>Solanales</taxon>
        <taxon>Solanaceae</taxon>
        <taxon>Solanoideae</taxon>
        <taxon>Capsiceae</taxon>
        <taxon>Capsicum</taxon>
    </lineage>
</organism>
<proteinExistence type="predicted"/>
<evidence type="ECO:0000313" key="3">
    <source>
        <dbReference type="EMBL" id="PHT40047.1"/>
    </source>
</evidence>
<keyword evidence="1" id="KW-0040">ANK repeat</keyword>
<keyword evidence="4" id="KW-1185">Reference proteome</keyword>
<dbReference type="OrthoDB" id="1847170at2759"/>
<sequence length="151" mass="16995">MLKGALAKLVKLKSCDQEVGHRLKSRKQLLLIEMQAADQGRPEVVRVLLESVVEDHDIKEKLVRMTDYSGDTALHKTLRSRHLDIVKLLVKEDPEFECPTNHAQETPLWCSPTSLNIPRAVWNPPLTRRGSPQPECAARVGVSESDTPQDI</sequence>
<dbReference type="PROSITE" id="PS50088">
    <property type="entry name" value="ANK_REPEAT"/>
    <property type="match status" value="1"/>
</dbReference>
<dbReference type="PANTHER" id="PTHR24121">
    <property type="entry name" value="NO MECHANORECEPTOR POTENTIAL C, ISOFORM D-RELATED"/>
    <property type="match status" value="1"/>
</dbReference>
<name>A0A2G2W484_CAPBA</name>
<dbReference type="PANTHER" id="PTHR24121:SF22">
    <property type="entry name" value="PROTEIN ACCELERATED CELL DEATH 6-LIKE"/>
    <property type="match status" value="1"/>
</dbReference>
<dbReference type="InterPro" id="IPR002110">
    <property type="entry name" value="Ankyrin_rpt"/>
</dbReference>
<evidence type="ECO:0000256" key="1">
    <source>
        <dbReference type="PROSITE-ProRule" id="PRU00023"/>
    </source>
</evidence>
<accession>A0A2G2W484</accession>
<dbReference type="Gene3D" id="1.25.40.20">
    <property type="entry name" value="Ankyrin repeat-containing domain"/>
    <property type="match status" value="1"/>
</dbReference>
<dbReference type="Proteomes" id="UP000224567">
    <property type="component" value="Unassembled WGS sequence"/>
</dbReference>
<dbReference type="Pfam" id="PF12796">
    <property type="entry name" value="Ank_2"/>
    <property type="match status" value="1"/>
</dbReference>
<evidence type="ECO:0000313" key="4">
    <source>
        <dbReference type="Proteomes" id="UP000224567"/>
    </source>
</evidence>
<dbReference type="SUPFAM" id="SSF48403">
    <property type="entry name" value="Ankyrin repeat"/>
    <property type="match status" value="1"/>
</dbReference>
<evidence type="ECO:0000256" key="2">
    <source>
        <dbReference type="SAM" id="MobiDB-lite"/>
    </source>
</evidence>
<feature type="repeat" description="ANK" evidence="1">
    <location>
        <begin position="69"/>
        <end position="101"/>
    </location>
</feature>